<proteinExistence type="predicted"/>
<feature type="compositionally biased region" description="Low complexity" evidence="1">
    <location>
        <begin position="20"/>
        <end position="38"/>
    </location>
</feature>
<reference evidence="3" key="1">
    <citation type="journal article" date="2005" name="Nature">
        <title>The map-based sequence of the rice genome.</title>
        <authorList>
            <consortium name="International rice genome sequencing project (IRGSP)"/>
            <person name="Matsumoto T."/>
            <person name="Wu J."/>
            <person name="Kanamori H."/>
            <person name="Katayose Y."/>
            <person name="Fujisawa M."/>
            <person name="Namiki N."/>
            <person name="Mizuno H."/>
            <person name="Yamamoto K."/>
            <person name="Antonio B.A."/>
            <person name="Baba T."/>
            <person name="Sakata K."/>
            <person name="Nagamura Y."/>
            <person name="Aoki H."/>
            <person name="Arikawa K."/>
            <person name="Arita K."/>
            <person name="Bito T."/>
            <person name="Chiden Y."/>
            <person name="Fujitsuka N."/>
            <person name="Fukunaka R."/>
            <person name="Hamada M."/>
            <person name="Harada C."/>
            <person name="Hayashi A."/>
            <person name="Hijishita S."/>
            <person name="Honda M."/>
            <person name="Hosokawa S."/>
            <person name="Ichikawa Y."/>
            <person name="Idonuma A."/>
            <person name="Iijima M."/>
            <person name="Ikeda M."/>
            <person name="Ikeno M."/>
            <person name="Ito K."/>
            <person name="Ito S."/>
            <person name="Ito T."/>
            <person name="Ito Y."/>
            <person name="Ito Y."/>
            <person name="Iwabuchi A."/>
            <person name="Kamiya K."/>
            <person name="Karasawa W."/>
            <person name="Kurita K."/>
            <person name="Katagiri S."/>
            <person name="Kikuta A."/>
            <person name="Kobayashi H."/>
            <person name="Kobayashi N."/>
            <person name="Machita K."/>
            <person name="Maehara T."/>
            <person name="Masukawa M."/>
            <person name="Mizubayashi T."/>
            <person name="Mukai Y."/>
            <person name="Nagasaki H."/>
            <person name="Nagata Y."/>
            <person name="Naito S."/>
            <person name="Nakashima M."/>
            <person name="Nakama Y."/>
            <person name="Nakamichi Y."/>
            <person name="Nakamura M."/>
            <person name="Meguro A."/>
            <person name="Negishi M."/>
            <person name="Ohta I."/>
            <person name="Ohta T."/>
            <person name="Okamoto M."/>
            <person name="Ono N."/>
            <person name="Saji S."/>
            <person name="Sakaguchi M."/>
            <person name="Sakai K."/>
            <person name="Shibata M."/>
            <person name="Shimokawa T."/>
            <person name="Song J."/>
            <person name="Takazaki Y."/>
            <person name="Terasawa K."/>
            <person name="Tsugane M."/>
            <person name="Tsuji K."/>
            <person name="Ueda S."/>
            <person name="Waki K."/>
            <person name="Yamagata H."/>
            <person name="Yamamoto M."/>
            <person name="Yamamoto S."/>
            <person name="Yamane H."/>
            <person name="Yoshiki S."/>
            <person name="Yoshihara R."/>
            <person name="Yukawa K."/>
            <person name="Zhong H."/>
            <person name="Yano M."/>
            <person name="Yuan Q."/>
            <person name="Ouyang S."/>
            <person name="Liu J."/>
            <person name="Jones K.M."/>
            <person name="Gansberger K."/>
            <person name="Moffat K."/>
            <person name="Hill J."/>
            <person name="Bera J."/>
            <person name="Fadrosh D."/>
            <person name="Jin S."/>
            <person name="Johri S."/>
            <person name="Kim M."/>
            <person name="Overton L."/>
            <person name="Reardon M."/>
            <person name="Tsitrin T."/>
            <person name="Vuong H."/>
            <person name="Weaver B."/>
            <person name="Ciecko A."/>
            <person name="Tallon L."/>
            <person name="Jackson J."/>
            <person name="Pai G."/>
            <person name="Aken S.V."/>
            <person name="Utterback T."/>
            <person name="Reidmuller S."/>
            <person name="Feldblyum T."/>
            <person name="Hsiao J."/>
            <person name="Zismann V."/>
            <person name="Iobst S."/>
            <person name="de Vazeille A.R."/>
            <person name="Buell C.R."/>
            <person name="Ying K."/>
            <person name="Li Y."/>
            <person name="Lu T."/>
            <person name="Huang Y."/>
            <person name="Zhao Q."/>
            <person name="Feng Q."/>
            <person name="Zhang L."/>
            <person name="Zhu J."/>
            <person name="Weng Q."/>
            <person name="Mu J."/>
            <person name="Lu Y."/>
            <person name="Fan D."/>
            <person name="Liu Y."/>
            <person name="Guan J."/>
            <person name="Zhang Y."/>
            <person name="Yu S."/>
            <person name="Liu X."/>
            <person name="Zhang Y."/>
            <person name="Hong G."/>
            <person name="Han B."/>
            <person name="Choisne N."/>
            <person name="Demange N."/>
            <person name="Orjeda G."/>
            <person name="Samain S."/>
            <person name="Cattolico L."/>
            <person name="Pelletier E."/>
            <person name="Couloux A."/>
            <person name="Segurens B."/>
            <person name="Wincker P."/>
            <person name="D'Hont A."/>
            <person name="Scarpelli C."/>
            <person name="Weissenbach J."/>
            <person name="Salanoubat M."/>
            <person name="Quetier F."/>
            <person name="Yu Y."/>
            <person name="Kim H.R."/>
            <person name="Rambo T."/>
            <person name="Currie J."/>
            <person name="Collura K."/>
            <person name="Luo M."/>
            <person name="Yang T."/>
            <person name="Ammiraju J.S.S."/>
            <person name="Engler F."/>
            <person name="Soderlund C."/>
            <person name="Wing R.A."/>
            <person name="Palmer L.E."/>
            <person name="de la Bastide M."/>
            <person name="Spiegel L."/>
            <person name="Nascimento L."/>
            <person name="Zutavern T."/>
            <person name="O'Shaughnessy A."/>
            <person name="Dike S."/>
            <person name="Dedhia N."/>
            <person name="Preston R."/>
            <person name="Balija V."/>
            <person name="McCombie W.R."/>
            <person name="Chow T."/>
            <person name="Chen H."/>
            <person name="Chung M."/>
            <person name="Chen C."/>
            <person name="Shaw J."/>
            <person name="Wu H."/>
            <person name="Hsiao K."/>
            <person name="Chao Y."/>
            <person name="Chu M."/>
            <person name="Cheng C."/>
            <person name="Hour A."/>
            <person name="Lee P."/>
            <person name="Lin S."/>
            <person name="Lin Y."/>
            <person name="Liou J."/>
            <person name="Liu S."/>
            <person name="Hsing Y."/>
            <person name="Raghuvanshi S."/>
            <person name="Mohanty A."/>
            <person name="Bharti A.K."/>
            <person name="Gaur A."/>
            <person name="Gupta V."/>
            <person name="Kumar D."/>
            <person name="Ravi V."/>
            <person name="Vij S."/>
            <person name="Kapur A."/>
            <person name="Khurana P."/>
            <person name="Khurana P."/>
            <person name="Khurana J.P."/>
            <person name="Tyagi A.K."/>
            <person name="Gaikwad K."/>
            <person name="Singh A."/>
            <person name="Dalal V."/>
            <person name="Srivastava S."/>
            <person name="Dixit A."/>
            <person name="Pal A.K."/>
            <person name="Ghazi I.A."/>
            <person name="Yadav M."/>
            <person name="Pandit A."/>
            <person name="Bhargava A."/>
            <person name="Sureshbabu K."/>
            <person name="Batra K."/>
            <person name="Sharma T.R."/>
            <person name="Mohapatra T."/>
            <person name="Singh N.K."/>
            <person name="Messing J."/>
            <person name="Nelson A.B."/>
            <person name="Fuks G."/>
            <person name="Kavchok S."/>
            <person name="Keizer G."/>
            <person name="Linton E."/>
            <person name="Llaca V."/>
            <person name="Song R."/>
            <person name="Tanyolac B."/>
            <person name="Young S."/>
            <person name="Ho-Il K."/>
            <person name="Hahn J.H."/>
            <person name="Sangsakoo G."/>
            <person name="Vanavichit A."/>
            <person name="de Mattos Luiz.A.T."/>
            <person name="Zimmer P.D."/>
            <person name="Malone G."/>
            <person name="Dellagostin O."/>
            <person name="de Oliveira A.C."/>
            <person name="Bevan M."/>
            <person name="Bancroft I."/>
            <person name="Minx P."/>
            <person name="Cordum H."/>
            <person name="Wilson R."/>
            <person name="Cheng Z."/>
            <person name="Jin W."/>
            <person name="Jiang J."/>
            <person name="Leong S.A."/>
            <person name="Iwama H."/>
            <person name="Gojobori T."/>
            <person name="Itoh T."/>
            <person name="Niimura Y."/>
            <person name="Fujii Y."/>
            <person name="Habara T."/>
            <person name="Sakai H."/>
            <person name="Sato Y."/>
            <person name="Wilson G."/>
            <person name="Kumar K."/>
            <person name="McCouch S."/>
            <person name="Juretic N."/>
            <person name="Hoen D."/>
            <person name="Wright S."/>
            <person name="Bruskiewich R."/>
            <person name="Bureau T."/>
            <person name="Miyao A."/>
            <person name="Hirochika H."/>
            <person name="Nishikawa T."/>
            <person name="Kadowaki K."/>
            <person name="Sugiura M."/>
            <person name="Burr B."/>
            <person name="Sasaki T."/>
        </authorList>
    </citation>
    <scope>NUCLEOTIDE SEQUENCE [LARGE SCALE GENOMIC DNA]</scope>
    <source>
        <strain evidence="3">cv. Nipponbare</strain>
    </source>
</reference>
<feature type="compositionally biased region" description="Basic residues" evidence="1">
    <location>
        <begin position="1"/>
        <end position="19"/>
    </location>
</feature>
<sequence>MPHRRAAPRLHRRRPHCHRLSPGSRSPSLRASRSPSRRLALDRSQPHEALPSPTPTLPLCSSPPMPIPASTPPSSSGFLPCHRPASRRRSAASIQSSWLSPLRRAQPSLERAPLLHRLCV</sequence>
<feature type="compositionally biased region" description="Pro residues" evidence="1">
    <location>
        <begin position="52"/>
        <end position="71"/>
    </location>
</feature>
<dbReference type="Proteomes" id="UP000059680">
    <property type="component" value="Chromosome 7"/>
</dbReference>
<dbReference type="InParanoid" id="A0A0P0X562"/>
<dbReference type="Gramene" id="Os07t0276050-00">
    <property type="protein sequence ID" value="Os07t0276050-00"/>
    <property type="gene ID" value="Os07g0276050"/>
</dbReference>
<evidence type="ECO:0000313" key="2">
    <source>
        <dbReference type="EMBL" id="BAT00971.1"/>
    </source>
</evidence>
<accession>A0A0P0X562</accession>
<protein>
    <submittedName>
        <fullName evidence="2">Os07g0276050 protein</fullName>
    </submittedName>
</protein>
<gene>
    <name evidence="2" type="ordered locus">Os07g0276050</name>
    <name evidence="2" type="ORF">OSNPB_070276050</name>
</gene>
<reference evidence="2 3" key="2">
    <citation type="journal article" date="2013" name="Plant Cell Physiol.">
        <title>Rice Annotation Project Database (RAP-DB): an integrative and interactive database for rice genomics.</title>
        <authorList>
            <person name="Sakai H."/>
            <person name="Lee S.S."/>
            <person name="Tanaka T."/>
            <person name="Numa H."/>
            <person name="Kim J."/>
            <person name="Kawahara Y."/>
            <person name="Wakimoto H."/>
            <person name="Yang C.C."/>
            <person name="Iwamoto M."/>
            <person name="Abe T."/>
            <person name="Yamada Y."/>
            <person name="Muto A."/>
            <person name="Inokuchi H."/>
            <person name="Ikemura T."/>
            <person name="Matsumoto T."/>
            <person name="Sasaki T."/>
            <person name="Itoh T."/>
        </authorList>
    </citation>
    <scope>NUCLEOTIDE SEQUENCE [LARGE SCALE GENOMIC DNA]</scope>
    <source>
        <strain evidence="3">cv. Nipponbare</strain>
    </source>
</reference>
<feature type="region of interest" description="Disordered" evidence="1">
    <location>
        <begin position="1"/>
        <end position="96"/>
    </location>
</feature>
<dbReference type="EMBL" id="AP014963">
    <property type="protein sequence ID" value="BAT00971.1"/>
    <property type="molecule type" value="Genomic_DNA"/>
</dbReference>
<reference evidence="2 3" key="3">
    <citation type="journal article" date="2013" name="Rice">
        <title>Improvement of the Oryza sativa Nipponbare reference genome using next generation sequence and optical map data.</title>
        <authorList>
            <person name="Kawahara Y."/>
            <person name="de la Bastide M."/>
            <person name="Hamilton J.P."/>
            <person name="Kanamori H."/>
            <person name="McCombie W.R."/>
            <person name="Ouyang S."/>
            <person name="Schwartz D.C."/>
            <person name="Tanaka T."/>
            <person name="Wu J."/>
            <person name="Zhou S."/>
            <person name="Childs K.L."/>
            <person name="Davidson R.M."/>
            <person name="Lin H."/>
            <person name="Quesada-Ocampo L."/>
            <person name="Vaillancourt B."/>
            <person name="Sakai H."/>
            <person name="Lee S.S."/>
            <person name="Kim J."/>
            <person name="Numa H."/>
            <person name="Itoh T."/>
            <person name="Buell C.R."/>
            <person name="Matsumoto T."/>
        </authorList>
    </citation>
    <scope>NUCLEOTIDE SEQUENCE [LARGE SCALE GENOMIC DNA]</scope>
    <source>
        <strain evidence="3">cv. Nipponbare</strain>
    </source>
</reference>
<keyword evidence="3" id="KW-1185">Reference proteome</keyword>
<name>A0A0P0X562_ORYSJ</name>
<dbReference type="AlphaFoldDB" id="A0A0P0X562"/>
<evidence type="ECO:0000256" key="1">
    <source>
        <dbReference type="SAM" id="MobiDB-lite"/>
    </source>
</evidence>
<dbReference type="PaxDb" id="39947-A0A0P0X562"/>
<evidence type="ECO:0000313" key="3">
    <source>
        <dbReference type="Proteomes" id="UP000059680"/>
    </source>
</evidence>
<organism evidence="2 3">
    <name type="scientific">Oryza sativa subsp. japonica</name>
    <name type="common">Rice</name>
    <dbReference type="NCBI Taxonomy" id="39947"/>
    <lineage>
        <taxon>Eukaryota</taxon>
        <taxon>Viridiplantae</taxon>
        <taxon>Streptophyta</taxon>
        <taxon>Embryophyta</taxon>
        <taxon>Tracheophyta</taxon>
        <taxon>Spermatophyta</taxon>
        <taxon>Magnoliopsida</taxon>
        <taxon>Liliopsida</taxon>
        <taxon>Poales</taxon>
        <taxon>Poaceae</taxon>
        <taxon>BOP clade</taxon>
        <taxon>Oryzoideae</taxon>
        <taxon>Oryzeae</taxon>
        <taxon>Oryzinae</taxon>
        <taxon>Oryza</taxon>
        <taxon>Oryza sativa</taxon>
    </lineage>
</organism>